<dbReference type="STRING" id="51670.SAMN04488557_3325"/>
<evidence type="ECO:0000256" key="1">
    <source>
        <dbReference type="SAM" id="SignalP"/>
    </source>
</evidence>
<dbReference type="RefSeq" id="WP_092868810.1">
    <property type="nucleotide sequence ID" value="NZ_FPCH01000003.1"/>
</dbReference>
<organism evidence="3 4">
    <name type="scientific">Hyphomicrobium facile</name>
    <dbReference type="NCBI Taxonomy" id="51670"/>
    <lineage>
        <taxon>Bacteria</taxon>
        <taxon>Pseudomonadati</taxon>
        <taxon>Pseudomonadota</taxon>
        <taxon>Alphaproteobacteria</taxon>
        <taxon>Hyphomicrobiales</taxon>
        <taxon>Hyphomicrobiaceae</taxon>
        <taxon>Hyphomicrobium</taxon>
    </lineage>
</organism>
<proteinExistence type="predicted"/>
<dbReference type="Pfam" id="PF13670">
    <property type="entry name" value="PepSY_2"/>
    <property type="match status" value="1"/>
</dbReference>
<dbReference type="InterPro" id="IPR025711">
    <property type="entry name" value="PepSY"/>
</dbReference>
<evidence type="ECO:0000259" key="2">
    <source>
        <dbReference type="Pfam" id="PF13670"/>
    </source>
</evidence>
<dbReference type="Proteomes" id="UP000199423">
    <property type="component" value="Unassembled WGS sequence"/>
</dbReference>
<keyword evidence="1" id="KW-0732">Signal</keyword>
<feature type="domain" description="PepSY" evidence="2">
    <location>
        <begin position="5"/>
        <end position="76"/>
    </location>
</feature>
<gene>
    <name evidence="3" type="ORF">SAMN04488557_3325</name>
</gene>
<accession>A0A1I7NT24</accession>
<feature type="signal peptide" evidence="1">
    <location>
        <begin position="1"/>
        <end position="20"/>
    </location>
</feature>
<protein>
    <submittedName>
        <fullName evidence="3">Peptidase propeptide and YPEB domain-containing protein</fullName>
    </submittedName>
</protein>
<keyword evidence="4" id="KW-1185">Reference proteome</keyword>
<evidence type="ECO:0000313" key="3">
    <source>
        <dbReference type="EMBL" id="SFV37760.1"/>
    </source>
</evidence>
<dbReference type="OrthoDB" id="583390at2"/>
<dbReference type="AlphaFoldDB" id="A0A1I7NT24"/>
<reference evidence="4" key="1">
    <citation type="submission" date="2016-10" db="EMBL/GenBank/DDBJ databases">
        <authorList>
            <person name="Varghese N."/>
            <person name="Submissions S."/>
        </authorList>
    </citation>
    <scope>NUCLEOTIDE SEQUENCE [LARGE SCALE GENOMIC DNA]</scope>
    <source>
        <strain evidence="4">DSM 1565</strain>
    </source>
</reference>
<feature type="chain" id="PRO_5011533722" evidence="1">
    <location>
        <begin position="21"/>
        <end position="85"/>
    </location>
</feature>
<name>A0A1I7NT24_9HYPH</name>
<evidence type="ECO:0000313" key="4">
    <source>
        <dbReference type="Proteomes" id="UP000199423"/>
    </source>
</evidence>
<dbReference type="EMBL" id="FPCH01000003">
    <property type="protein sequence ID" value="SFV37760.1"/>
    <property type="molecule type" value="Genomic_DNA"/>
</dbReference>
<sequence>MKQLFFAMCAACALSAPAFADAPLSDDEMKRATAAAAAWGCEGGKWEKETESTGVYELDDAKCKEGGQYDLKFDKNFKLIDMSAD</sequence>